<dbReference type="Pfam" id="PF09331">
    <property type="entry name" value="DUF1985"/>
    <property type="match status" value="1"/>
</dbReference>
<gene>
    <name evidence="3" type="ORF">ISN44_As13g004990</name>
</gene>
<feature type="compositionally biased region" description="Polar residues" evidence="1">
    <location>
        <begin position="765"/>
        <end position="784"/>
    </location>
</feature>
<organism evidence="3 4">
    <name type="scientific">Arabidopsis suecica</name>
    <name type="common">Swedish thale-cress</name>
    <name type="synonym">Cardaminopsis suecica</name>
    <dbReference type="NCBI Taxonomy" id="45249"/>
    <lineage>
        <taxon>Eukaryota</taxon>
        <taxon>Viridiplantae</taxon>
        <taxon>Streptophyta</taxon>
        <taxon>Embryophyta</taxon>
        <taxon>Tracheophyta</taxon>
        <taxon>Spermatophyta</taxon>
        <taxon>Magnoliopsida</taxon>
        <taxon>eudicotyledons</taxon>
        <taxon>Gunneridae</taxon>
        <taxon>Pentapetalae</taxon>
        <taxon>rosids</taxon>
        <taxon>malvids</taxon>
        <taxon>Brassicales</taxon>
        <taxon>Brassicaceae</taxon>
        <taxon>Camelineae</taxon>
        <taxon>Arabidopsis</taxon>
    </lineage>
</organism>
<evidence type="ECO:0000313" key="4">
    <source>
        <dbReference type="Proteomes" id="UP000694251"/>
    </source>
</evidence>
<proteinExistence type="predicted"/>
<protein>
    <recommendedName>
        <fullName evidence="2">DUF1985 domain-containing protein</fullName>
    </recommendedName>
</protein>
<reference evidence="3 4" key="1">
    <citation type="submission" date="2020-12" db="EMBL/GenBank/DDBJ databases">
        <title>Concerted genomic and epigenomic changes stabilize Arabidopsis allopolyploids.</title>
        <authorList>
            <person name="Chen Z."/>
        </authorList>
    </citation>
    <scope>NUCLEOTIDE SEQUENCE [LARGE SCALE GENOMIC DNA]</scope>
    <source>
        <strain evidence="3">As9502</strain>
        <tissue evidence="3">Leaf</tissue>
    </source>
</reference>
<accession>A0A8T1XPR5</accession>
<dbReference type="AlphaFoldDB" id="A0A8T1XPR5"/>
<dbReference type="PANTHER" id="PTHR48449:SF1">
    <property type="entry name" value="DUF1985 DOMAIN-CONTAINING PROTEIN"/>
    <property type="match status" value="1"/>
</dbReference>
<evidence type="ECO:0000256" key="1">
    <source>
        <dbReference type="SAM" id="MobiDB-lite"/>
    </source>
</evidence>
<dbReference type="InterPro" id="IPR015410">
    <property type="entry name" value="DUF1985"/>
</dbReference>
<feature type="region of interest" description="Disordered" evidence="1">
    <location>
        <begin position="686"/>
        <end position="790"/>
    </location>
</feature>
<feature type="region of interest" description="Disordered" evidence="1">
    <location>
        <begin position="491"/>
        <end position="525"/>
    </location>
</feature>
<dbReference type="PANTHER" id="PTHR48449">
    <property type="entry name" value="DUF1985 DOMAIN-CONTAINING PROTEIN"/>
    <property type="match status" value="1"/>
</dbReference>
<feature type="compositionally biased region" description="Basic and acidic residues" evidence="1">
    <location>
        <begin position="730"/>
        <end position="743"/>
    </location>
</feature>
<feature type="compositionally biased region" description="Basic and acidic residues" evidence="1">
    <location>
        <begin position="554"/>
        <end position="563"/>
    </location>
</feature>
<name>A0A8T1XPR5_ARASU</name>
<evidence type="ECO:0000259" key="2">
    <source>
        <dbReference type="Pfam" id="PF09331"/>
    </source>
</evidence>
<feature type="domain" description="DUF1985" evidence="2">
    <location>
        <begin position="81"/>
        <end position="157"/>
    </location>
</feature>
<dbReference type="EMBL" id="JAEFBJ010000013">
    <property type="protein sequence ID" value="KAG7536560.1"/>
    <property type="molecule type" value="Genomic_DNA"/>
</dbReference>
<feature type="compositionally biased region" description="Basic and acidic residues" evidence="1">
    <location>
        <begin position="584"/>
        <end position="593"/>
    </location>
</feature>
<feature type="region of interest" description="Disordered" evidence="1">
    <location>
        <begin position="537"/>
        <end position="610"/>
    </location>
</feature>
<evidence type="ECO:0000313" key="3">
    <source>
        <dbReference type="EMBL" id="KAG7536560.1"/>
    </source>
</evidence>
<dbReference type="Proteomes" id="UP000694251">
    <property type="component" value="Chromosome 13"/>
</dbReference>
<sequence>MGDSFPTDVTLPKLLYNIGHEPNKKVKINQCARYEYIDKVQCILSATEFQRIVFGTRSEGYSKGIKFVRQVDPLFLGEKLNDTTHTSDELLDILRKTDRDSGDERFCLAMLLLTKSIFLNMYKGNKFPAAHLKRAQDVHQFLNYPWGIDAFKVMLSSIKSNVPCKLLKGKYDIHGYLLALHLWILESIPVLQSSLSRVSLLEPRTASLRRSTTHPLSYKVSENQRIVFRTRSEGYIKGIKSEADENVEENRYGWADTSQRHTSEELLDILRETNRDSGDERFLLAMLLLTECIFLNMFKGNRFPTAHLKRAQDVHQFLNYPWGIDAFKVLLSSNKFNVPSNLLKDKYDIHGYLLALHLWILESIPMLQSSLSRVSLLEPRTAFICERYTSTTTPQISQKENLEASDHLNVICVLPAIPDDPEDTVSLEDEDDPELSLLVDLLSKGYKMKAEDWRRGSLDVGAMMEELVEDEFKSTNQRLSKMEKKLRILSARKRKDQRENHLFFNNPPSPKATEQPAEKADEQAPDQTIEQHIMNKDETNAENQTQEVTQDINSSEKKNEDNVGNRMNQMDGANEQQDNDQHDEDPSLQRDTEDGGVNAENREDSRPTLAQDYSGGLKLMEEVEVFYKNEWNKGEVRAIMTDSIHVRIDELDQDYVFTLENVRYSWRWEQEQIMKDKEKGEQILKEKEKGEQSLKEKEKGEQSPKEKEKGGKKLKRIKTPSFDLKIVTPPEEKADEKGNKRQADNTLADNHLKRMKKRKLESRGNDQQIPRRSNRVATPSQHLITTAYKE</sequence>
<feature type="compositionally biased region" description="Basic and acidic residues" evidence="1">
    <location>
        <begin position="686"/>
        <end position="711"/>
    </location>
</feature>
<comment type="caution">
    <text evidence="3">The sequence shown here is derived from an EMBL/GenBank/DDBJ whole genome shotgun (WGS) entry which is preliminary data.</text>
</comment>
<dbReference type="OrthoDB" id="1110004at2759"/>
<keyword evidence="4" id="KW-1185">Reference proteome</keyword>
<feature type="compositionally biased region" description="Polar residues" evidence="1">
    <location>
        <begin position="541"/>
        <end position="553"/>
    </location>
</feature>